<dbReference type="Proteomes" id="UP000179184">
    <property type="component" value="Unassembled WGS sequence"/>
</dbReference>
<sequence length="736" mass="84056">MKLKFHSPALNKSRILFRISFSVFATKFAIDFARFLTIEYKRRKAMTRRLLFAIGFVILFCLTPICESAEIKPIANFGPFYFERPAGELGFSLREDLQKISSGKNKIIGEYRLMNEELRIEERFFIYHKRFVGLKVGGGIAFGQGLAEYQGADFAKNFGIDGYFLKETPYGGSFFFQRRLADIGHTPNMDYLADQKHGGLTFDLGKTVVGWPLNFRFDVFGSDASNVFRGNKSLVDYDFDIHEERKSFEADTEKQWEKVSVNLNFREQLYSRRFSLNQKEHESDYVSHYFHGTAAGKFLDNTLRTKTSLSLNSRNGVSDYSGFALRQEQRFWIFRDKLQKLDSFVSFGASQINREVSGGAAESEWLSKEENAYEARGGFSHQLGESLFTEVEAGREKKQFSAFEQTLDEKLARVDYAKQIFPAFDGKLSLGYEISSSDLFRAGEEHVFVSGEMHKISDYEAVMLEGQEISTESVVVTDISGTIIYQEGADYRIYKLGSPTYVERIPGTRILNGETVLVGYENFVPRGLARNTVQTVSARISLFDGLAEPYFRLRNVEQNTTGGSGSAYNQLSDNSGQNRSFGLDSRYAFERWRKAEITSGIDFEDNAQLNYPFHRATSRFSLTIPVNEKLRLTWQGGRSDIDYRKTEQNDIRLLNSGINAIFETVKTRVTAGVTYDSSAIGKTERNVSALQLAFSHEVRQLSVNVFIRRALEKYEVNENNTERDGFLFRINLARHF</sequence>
<reference evidence="2 3" key="1">
    <citation type="journal article" date="2016" name="Nat. Commun.">
        <title>Thousands of microbial genomes shed light on interconnected biogeochemical processes in an aquifer system.</title>
        <authorList>
            <person name="Anantharaman K."/>
            <person name="Brown C.T."/>
            <person name="Hug L.A."/>
            <person name="Sharon I."/>
            <person name="Castelle C.J."/>
            <person name="Probst A.J."/>
            <person name="Thomas B.C."/>
            <person name="Singh A."/>
            <person name="Wilkins M.J."/>
            <person name="Karaoz U."/>
            <person name="Brodie E.L."/>
            <person name="Williams K.H."/>
            <person name="Hubbard S.S."/>
            <person name="Banfield J.F."/>
        </authorList>
    </citation>
    <scope>NUCLEOTIDE SEQUENCE [LARGE SCALE GENOMIC DNA]</scope>
</reference>
<protein>
    <submittedName>
        <fullName evidence="2">Uncharacterized protein</fullName>
    </submittedName>
</protein>
<feature type="transmembrane region" description="Helical" evidence="1">
    <location>
        <begin position="15"/>
        <end position="37"/>
    </location>
</feature>
<dbReference type="EMBL" id="MEYN01000030">
    <property type="protein sequence ID" value="OGD30244.1"/>
    <property type="molecule type" value="Genomic_DNA"/>
</dbReference>
<evidence type="ECO:0000313" key="3">
    <source>
        <dbReference type="Proteomes" id="UP000179184"/>
    </source>
</evidence>
<comment type="caution">
    <text evidence="2">The sequence shown here is derived from an EMBL/GenBank/DDBJ whole genome shotgun (WGS) entry which is preliminary data.</text>
</comment>
<name>A0A1F5BHY3_9BACT</name>
<keyword evidence="1" id="KW-0472">Membrane</keyword>
<keyword evidence="1" id="KW-1133">Transmembrane helix</keyword>
<proteinExistence type="predicted"/>
<dbReference type="AlphaFoldDB" id="A0A1F5BHY3"/>
<keyword evidence="1" id="KW-0812">Transmembrane</keyword>
<feature type="transmembrane region" description="Helical" evidence="1">
    <location>
        <begin position="49"/>
        <end position="65"/>
    </location>
</feature>
<organism evidence="2 3">
    <name type="scientific">Candidatus Azambacteria bacterium RIFCSPHIGHO2_02_46_12</name>
    <dbReference type="NCBI Taxonomy" id="1797295"/>
    <lineage>
        <taxon>Bacteria</taxon>
        <taxon>Candidatus Azamiibacteriota</taxon>
    </lineage>
</organism>
<gene>
    <name evidence="2" type="ORF">A2W60_00105</name>
</gene>
<evidence type="ECO:0000256" key="1">
    <source>
        <dbReference type="SAM" id="Phobius"/>
    </source>
</evidence>
<evidence type="ECO:0000313" key="2">
    <source>
        <dbReference type="EMBL" id="OGD30244.1"/>
    </source>
</evidence>
<accession>A0A1F5BHY3</accession>